<dbReference type="InterPro" id="IPR018357">
    <property type="entry name" value="Hexapep_transf_CS"/>
</dbReference>
<dbReference type="PANTHER" id="PTHR43300:SF7">
    <property type="entry name" value="UDP-N-ACETYLBACILLOSAMINE N-ACETYLTRANSFERASE"/>
    <property type="match status" value="1"/>
</dbReference>
<accession>A0A1N6FTJ9</accession>
<dbReference type="PROSITE" id="PS00101">
    <property type="entry name" value="HEXAPEP_TRANSFERASES"/>
    <property type="match status" value="1"/>
</dbReference>
<evidence type="ECO:0000313" key="8">
    <source>
        <dbReference type="Proteomes" id="UP000184694"/>
    </source>
</evidence>
<dbReference type="InterPro" id="IPR050179">
    <property type="entry name" value="Trans_hexapeptide_repeat"/>
</dbReference>
<dbReference type="CDD" id="cd03360">
    <property type="entry name" value="LbH_AT_putative"/>
    <property type="match status" value="1"/>
</dbReference>
<dbReference type="SUPFAM" id="SSF51161">
    <property type="entry name" value="Trimeric LpxA-like enzymes"/>
    <property type="match status" value="1"/>
</dbReference>
<keyword evidence="4 7" id="KW-0012">Acyltransferase</keyword>
<evidence type="ECO:0000313" key="7">
    <source>
        <dbReference type="EMBL" id="SIN98578.1"/>
    </source>
</evidence>
<evidence type="ECO:0000256" key="2">
    <source>
        <dbReference type="ARBA" id="ARBA00022679"/>
    </source>
</evidence>
<evidence type="ECO:0000256" key="3">
    <source>
        <dbReference type="ARBA" id="ARBA00022737"/>
    </source>
</evidence>
<dbReference type="PANTHER" id="PTHR43300">
    <property type="entry name" value="ACETYLTRANSFERASE"/>
    <property type="match status" value="1"/>
</dbReference>
<evidence type="ECO:0000256" key="1">
    <source>
        <dbReference type="ARBA" id="ARBA00007274"/>
    </source>
</evidence>
<dbReference type="InterPro" id="IPR011004">
    <property type="entry name" value="Trimer_LpxA-like_sf"/>
</dbReference>
<dbReference type="NCBIfam" id="TIGR03570">
    <property type="entry name" value="NeuD_NnaD"/>
    <property type="match status" value="1"/>
</dbReference>
<evidence type="ECO:0000256" key="6">
    <source>
        <dbReference type="PIRSR" id="PIRSR620019-2"/>
    </source>
</evidence>
<dbReference type="Pfam" id="PF00132">
    <property type="entry name" value="Hexapep"/>
    <property type="match status" value="1"/>
</dbReference>
<dbReference type="EMBL" id="FSRG01000004">
    <property type="protein sequence ID" value="SIN98578.1"/>
    <property type="molecule type" value="Genomic_DNA"/>
</dbReference>
<dbReference type="InterPro" id="IPR001451">
    <property type="entry name" value="Hexapep"/>
</dbReference>
<sequence>MNTPNTIILGAGGHAKVLVDILRQREHFCGAFVSPMFTSEPVFSGLQWLASDDDVCKFSSGNTVLVNGIGMLPGKHLRKELFLSFSALGYRFKKVISPQAIVSTYAELGDGVQVLPGAIIQAGVVIGANTIINSGAIIEHDCVIGEHCHIAPGVTMSGQVSVGTSVHIGTGANLIQSISVGEDVVVGAGAIVTKNVDSFKKVYPARGIIKR</sequence>
<name>A0A1N6FTJ9_9BACT</name>
<feature type="binding site" evidence="6">
    <location>
        <position position="70"/>
    </location>
    <ligand>
        <name>substrate</name>
    </ligand>
</feature>
<reference evidence="8" key="1">
    <citation type="submission" date="2016-11" db="EMBL/GenBank/DDBJ databases">
        <authorList>
            <person name="Varghese N."/>
            <person name="Submissions S."/>
        </authorList>
    </citation>
    <scope>NUCLEOTIDE SEQUENCE [LARGE SCALE GENOMIC DNA]</scope>
    <source>
        <strain evidence="8">DSM 17456</strain>
    </source>
</reference>
<protein>
    <submittedName>
        <fullName evidence="7">Sugar O-acyltransferase, sialic acid O-acetyltransferase NeuD family</fullName>
    </submittedName>
</protein>
<dbReference type="Gene3D" id="3.40.50.20">
    <property type="match status" value="1"/>
</dbReference>
<organism evidence="7 8">
    <name type="scientific">Halodesulfovibrio marinisediminis DSM 17456</name>
    <dbReference type="NCBI Taxonomy" id="1121457"/>
    <lineage>
        <taxon>Bacteria</taxon>
        <taxon>Pseudomonadati</taxon>
        <taxon>Thermodesulfobacteriota</taxon>
        <taxon>Desulfovibrionia</taxon>
        <taxon>Desulfovibrionales</taxon>
        <taxon>Desulfovibrionaceae</taxon>
        <taxon>Halodesulfovibrio</taxon>
    </lineage>
</organism>
<gene>
    <name evidence="7" type="ORF">SAMN02745161_1503</name>
</gene>
<keyword evidence="3" id="KW-0677">Repeat</keyword>
<feature type="site" description="Increases basicity of active site His" evidence="5">
    <location>
        <position position="141"/>
    </location>
</feature>
<comment type="similarity">
    <text evidence="1">Belongs to the transferase hexapeptide repeat family.</text>
</comment>
<evidence type="ECO:0000256" key="5">
    <source>
        <dbReference type="PIRSR" id="PIRSR620019-1"/>
    </source>
</evidence>
<keyword evidence="2 7" id="KW-0808">Transferase</keyword>
<feature type="binding site" evidence="6">
    <location>
        <position position="149"/>
    </location>
    <ligand>
        <name>acetyl-CoA</name>
        <dbReference type="ChEBI" id="CHEBI:57288"/>
    </ligand>
</feature>
<dbReference type="STRING" id="1121457.SAMN02745161_1503"/>
<dbReference type="GO" id="GO:0016746">
    <property type="term" value="F:acyltransferase activity"/>
    <property type="evidence" value="ECO:0007669"/>
    <property type="project" value="UniProtKB-KW"/>
</dbReference>
<evidence type="ECO:0000256" key="4">
    <source>
        <dbReference type="ARBA" id="ARBA00023315"/>
    </source>
</evidence>
<feature type="active site" description="Proton acceptor" evidence="5">
    <location>
        <position position="140"/>
    </location>
</feature>
<proteinExistence type="inferred from homology"/>
<keyword evidence="8" id="KW-1185">Reference proteome</keyword>
<dbReference type="InterPro" id="IPR020019">
    <property type="entry name" value="AcTrfase_PglD-like"/>
</dbReference>
<dbReference type="Proteomes" id="UP000184694">
    <property type="component" value="Unassembled WGS sequence"/>
</dbReference>
<dbReference type="Gene3D" id="2.160.10.10">
    <property type="entry name" value="Hexapeptide repeat proteins"/>
    <property type="match status" value="1"/>
</dbReference>
<dbReference type="RefSeq" id="WP_217694176.1">
    <property type="nucleotide sequence ID" value="NZ_FSRG01000004.1"/>
</dbReference>
<dbReference type="AlphaFoldDB" id="A0A1N6FTJ9"/>